<evidence type="ECO:0000313" key="3">
    <source>
        <dbReference type="Proteomes" id="UP001493487"/>
    </source>
</evidence>
<gene>
    <name evidence="2" type="ORF">QJS35_19140</name>
</gene>
<dbReference type="RefSeq" id="WP_232186881.1">
    <property type="nucleotide sequence ID" value="NZ_JAIOAP010000010.1"/>
</dbReference>
<evidence type="ECO:0000256" key="1">
    <source>
        <dbReference type="SAM" id="SignalP"/>
    </source>
</evidence>
<organism evidence="2 3">
    <name type="scientific">Cohnella silvisoli</name>
    <dbReference type="NCBI Taxonomy" id="2873699"/>
    <lineage>
        <taxon>Bacteria</taxon>
        <taxon>Bacillati</taxon>
        <taxon>Bacillota</taxon>
        <taxon>Bacilli</taxon>
        <taxon>Bacillales</taxon>
        <taxon>Paenibacillaceae</taxon>
        <taxon>Cohnella</taxon>
    </lineage>
</organism>
<reference evidence="2 3" key="1">
    <citation type="journal article" date="2023" name="Genome Announc.">
        <title>Pan-Genome Analyses of the Genus Cohnella and Proposal of the Novel Species Cohnella silvisoli sp. nov., Isolated from Forest Soil.</title>
        <authorList>
            <person name="Wang C."/>
            <person name="Mao L."/>
            <person name="Bao G."/>
            <person name="Zhu H."/>
        </authorList>
    </citation>
    <scope>NUCLEOTIDE SEQUENCE [LARGE SCALE GENOMIC DNA]</scope>
    <source>
        <strain evidence="2 3">NL03-T5-1</strain>
    </source>
</reference>
<evidence type="ECO:0008006" key="4">
    <source>
        <dbReference type="Google" id="ProtNLM"/>
    </source>
</evidence>
<accession>A0ABV1KWT4</accession>
<keyword evidence="1" id="KW-0732">Signal</keyword>
<name>A0ABV1KWT4_9BACL</name>
<dbReference type="PROSITE" id="PS51257">
    <property type="entry name" value="PROKAR_LIPOPROTEIN"/>
    <property type="match status" value="1"/>
</dbReference>
<protein>
    <recommendedName>
        <fullName evidence="4">DUF3221 domain-containing protein</fullName>
    </recommendedName>
</protein>
<proteinExistence type="predicted"/>
<dbReference type="Proteomes" id="UP001493487">
    <property type="component" value="Unassembled WGS sequence"/>
</dbReference>
<evidence type="ECO:0000313" key="2">
    <source>
        <dbReference type="EMBL" id="MEQ4484518.1"/>
    </source>
</evidence>
<dbReference type="EMBL" id="JASKHM010000011">
    <property type="protein sequence ID" value="MEQ4484518.1"/>
    <property type="molecule type" value="Genomic_DNA"/>
</dbReference>
<feature type="chain" id="PRO_5045453555" description="DUF3221 domain-containing protein" evidence="1">
    <location>
        <begin position="20"/>
        <end position="131"/>
    </location>
</feature>
<keyword evidence="3" id="KW-1185">Reference proteome</keyword>
<feature type="signal peptide" evidence="1">
    <location>
        <begin position="1"/>
        <end position="19"/>
    </location>
</feature>
<sequence>MKIMLIVLTIVVLSACSKANITTNQSLNNTHTTNQPVTVQKNTQSSFPYPLVKWNNVVYRITNDAVVDVDAEIGEIATYSTTENNNSQDNFSNYFKIGTKIWSIKDVDKNEAIAIESEAGKYIKAVTSKTQ</sequence>
<comment type="caution">
    <text evidence="2">The sequence shown here is derived from an EMBL/GenBank/DDBJ whole genome shotgun (WGS) entry which is preliminary data.</text>
</comment>